<dbReference type="GO" id="GO:0003677">
    <property type="term" value="F:DNA binding"/>
    <property type="evidence" value="ECO:0007669"/>
    <property type="project" value="UniProtKB-UniRule"/>
</dbReference>
<keyword evidence="5" id="KW-1070">Brassinosteroid signaling pathway</keyword>
<dbReference type="RefSeq" id="XP_070023643.1">
    <property type="nucleotide sequence ID" value="XM_070167542.1"/>
</dbReference>
<evidence type="ECO:0000256" key="4">
    <source>
        <dbReference type="ARBA" id="ARBA00023163"/>
    </source>
</evidence>
<evidence type="ECO:0000313" key="8">
    <source>
        <dbReference type="Proteomes" id="UP000189701"/>
    </source>
</evidence>
<name>A0A1U7XAY1_NICSY</name>
<keyword evidence="2 5" id="KW-0805">Transcription regulation</keyword>
<evidence type="ECO:0000259" key="7">
    <source>
        <dbReference type="Pfam" id="PF05687"/>
    </source>
</evidence>
<feature type="region of interest" description="Disordered" evidence="6">
    <location>
        <begin position="101"/>
        <end position="123"/>
    </location>
</feature>
<dbReference type="GO" id="GO:0005634">
    <property type="term" value="C:nucleus"/>
    <property type="evidence" value="ECO:0007669"/>
    <property type="project" value="UniProtKB-SubCell"/>
</dbReference>
<keyword evidence="8" id="KW-1185">Reference proteome</keyword>
<dbReference type="GeneID" id="104232175"/>
<dbReference type="InterPro" id="IPR008540">
    <property type="entry name" value="BES1_N"/>
</dbReference>
<keyword evidence="3 5" id="KW-0238">DNA-binding</keyword>
<dbReference type="KEGG" id="nsy:104232175"/>
<dbReference type="PANTHER" id="PTHR31506:SF4">
    <property type="entry name" value="BES1_BZR1 PLANT TRANSCRIPTION FACTOR N-TERMINAL DOMAIN-CONTAINING PROTEIN"/>
    <property type="match status" value="1"/>
</dbReference>
<reference evidence="8" key="1">
    <citation type="journal article" date="2013" name="Genome Biol.">
        <title>Reference genomes and transcriptomes of Nicotiana sylvestris and Nicotiana tomentosiformis.</title>
        <authorList>
            <person name="Sierro N."/>
            <person name="Battey J.N."/>
            <person name="Ouadi S."/>
            <person name="Bovet L."/>
            <person name="Goepfert S."/>
            <person name="Bakaher N."/>
            <person name="Peitsch M.C."/>
            <person name="Ivanov N.V."/>
        </authorList>
    </citation>
    <scope>NUCLEOTIDE SEQUENCE [LARGE SCALE GENOMIC DNA]</scope>
</reference>
<reference evidence="9 10" key="2">
    <citation type="submission" date="2025-04" db="UniProtKB">
        <authorList>
            <consortium name="RefSeq"/>
        </authorList>
    </citation>
    <scope>IDENTIFICATION</scope>
    <source>
        <tissue evidence="9 10">Leaf</tissue>
    </source>
</reference>
<dbReference type="Proteomes" id="UP000189701">
    <property type="component" value="Unplaced"/>
</dbReference>
<dbReference type="AlphaFoldDB" id="A0A1U7XAY1"/>
<comment type="subcellular location">
    <subcellularLocation>
        <location evidence="5">Nucleus</location>
    </subcellularLocation>
</comment>
<evidence type="ECO:0000256" key="5">
    <source>
        <dbReference type="RuleBase" id="RU369040"/>
    </source>
</evidence>
<evidence type="ECO:0000256" key="2">
    <source>
        <dbReference type="ARBA" id="ARBA00023015"/>
    </source>
</evidence>
<dbReference type="Pfam" id="PF05687">
    <property type="entry name" value="BES1_N"/>
    <property type="match status" value="1"/>
</dbReference>
<protein>
    <recommendedName>
        <fullName evidence="5">Protein BZR1 homolog</fullName>
    </recommendedName>
    <alternativeName>
        <fullName evidence="5">Protein BRASSINAZOLE-RESISTANT 1 homolog</fullName>
    </alternativeName>
</protein>
<dbReference type="GO" id="GO:0009742">
    <property type="term" value="P:brassinosteroid mediated signaling pathway"/>
    <property type="evidence" value="ECO:0007669"/>
    <property type="project" value="UniProtKB-UniRule"/>
</dbReference>
<evidence type="ECO:0000313" key="9">
    <source>
        <dbReference type="RefSeq" id="XP_009783609.1"/>
    </source>
</evidence>
<gene>
    <name evidence="9 10" type="primary">LOC104232175</name>
</gene>
<dbReference type="OrthoDB" id="1907033at2759"/>
<dbReference type="RefSeq" id="XP_009783609.1">
    <property type="nucleotide sequence ID" value="XM_009785307.1"/>
</dbReference>
<dbReference type="PANTHER" id="PTHR31506">
    <property type="entry name" value="BES1/BZR1 HOMOLOG PROTEIN 3-RELATED"/>
    <property type="match status" value="1"/>
</dbReference>
<evidence type="ECO:0000256" key="6">
    <source>
        <dbReference type="SAM" id="MobiDB-lite"/>
    </source>
</evidence>
<organism evidence="8 10">
    <name type="scientific">Nicotiana sylvestris</name>
    <name type="common">Wood tobacco</name>
    <name type="synonym">South American tobacco</name>
    <dbReference type="NCBI Taxonomy" id="4096"/>
    <lineage>
        <taxon>Eukaryota</taxon>
        <taxon>Viridiplantae</taxon>
        <taxon>Streptophyta</taxon>
        <taxon>Embryophyta</taxon>
        <taxon>Tracheophyta</taxon>
        <taxon>Spermatophyta</taxon>
        <taxon>Magnoliopsida</taxon>
        <taxon>eudicotyledons</taxon>
        <taxon>Gunneridae</taxon>
        <taxon>Pentapetalae</taxon>
        <taxon>asterids</taxon>
        <taxon>lamiids</taxon>
        <taxon>Solanales</taxon>
        <taxon>Solanaceae</taxon>
        <taxon>Nicotianoideae</taxon>
        <taxon>Nicotianeae</taxon>
        <taxon>Nicotiana</taxon>
    </lineage>
</organism>
<feature type="compositionally biased region" description="Basic and acidic residues" evidence="6">
    <location>
        <begin position="19"/>
        <end position="29"/>
    </location>
</feature>
<dbReference type="RefSeq" id="XP_009783610.1">
    <property type="nucleotide sequence ID" value="XM_009785308.1"/>
</dbReference>
<evidence type="ECO:0000313" key="10">
    <source>
        <dbReference type="RefSeq" id="XP_009783610.1"/>
    </source>
</evidence>
<sequence length="231" mass="23997">MKESAAGQQRSNNSNGRRSAVEKEKTKMRERQRRAITTKIFNGLRKHGGYRLSPRSDINQVLRHLASEAGWIVDPDGTTYRSSSSSTNNNSCPHCGVGGKSNAATPTSSTVGHTSGGGGECSTTASPLRATANCGDTKTTYSRTPATNLFDSGFSLSGGVSTSALLSSTSSDTLFSIYMSGACGGAGVGGISGVYHPSSAASATVRHQEQPSYLLQEVRASNQNTPVGSPL</sequence>
<accession>A0A1U7XAY1</accession>
<feature type="region of interest" description="Disordered" evidence="6">
    <location>
        <begin position="1"/>
        <end position="31"/>
    </location>
</feature>
<feature type="compositionally biased region" description="Polar residues" evidence="6">
    <location>
        <begin position="1"/>
        <end position="17"/>
    </location>
</feature>
<evidence type="ECO:0000256" key="3">
    <source>
        <dbReference type="ARBA" id="ARBA00023125"/>
    </source>
</evidence>
<keyword evidence="4 5" id="KW-0804">Transcription</keyword>
<dbReference type="InterPro" id="IPR033264">
    <property type="entry name" value="BZR"/>
</dbReference>
<dbReference type="GO" id="GO:0003700">
    <property type="term" value="F:DNA-binding transcription factor activity"/>
    <property type="evidence" value="ECO:0007669"/>
    <property type="project" value="UniProtKB-UniRule"/>
</dbReference>
<feature type="domain" description="BES1/BZR1 plant transcription factor N-terminal" evidence="7">
    <location>
        <begin position="18"/>
        <end position="112"/>
    </location>
</feature>
<comment type="similarity">
    <text evidence="1 5">Belongs to the BZR/LAT61 family.</text>
</comment>
<proteinExistence type="inferred from homology"/>
<dbReference type="STRING" id="4096.A0A1U7XAY1"/>
<dbReference type="GO" id="GO:0006351">
    <property type="term" value="P:DNA-templated transcription"/>
    <property type="evidence" value="ECO:0007669"/>
    <property type="project" value="InterPro"/>
</dbReference>
<evidence type="ECO:0000256" key="1">
    <source>
        <dbReference type="ARBA" id="ARBA00005909"/>
    </source>
</evidence>
<comment type="function">
    <text evidence="5">Functions in brassinosteroid signaling. May function as transcriptional repressor.</text>
</comment>
<dbReference type="eggNOG" id="ENOG502S1GE">
    <property type="taxonomic scope" value="Eukaryota"/>
</dbReference>